<evidence type="ECO:0000313" key="1">
    <source>
        <dbReference type="EMBL" id="JAH38531.1"/>
    </source>
</evidence>
<dbReference type="EMBL" id="GBXM01070046">
    <property type="protein sequence ID" value="JAH38531.1"/>
    <property type="molecule type" value="Transcribed_RNA"/>
</dbReference>
<reference evidence="1" key="2">
    <citation type="journal article" date="2015" name="Fish Shellfish Immunol.">
        <title>Early steps in the European eel (Anguilla anguilla)-Vibrio vulnificus interaction in the gills: Role of the RtxA13 toxin.</title>
        <authorList>
            <person name="Callol A."/>
            <person name="Pajuelo D."/>
            <person name="Ebbesson L."/>
            <person name="Teles M."/>
            <person name="MacKenzie S."/>
            <person name="Amaro C."/>
        </authorList>
    </citation>
    <scope>NUCLEOTIDE SEQUENCE</scope>
</reference>
<accession>A0A0E9SB79</accession>
<reference evidence="1" key="1">
    <citation type="submission" date="2014-11" db="EMBL/GenBank/DDBJ databases">
        <authorList>
            <person name="Amaro Gonzalez C."/>
        </authorList>
    </citation>
    <scope>NUCLEOTIDE SEQUENCE</scope>
</reference>
<name>A0A0E9SB79_ANGAN</name>
<sequence>MKCVNNYNAAQLKRMSNTGQNNQANLKYTNITILLNTYCSHFFLWFGTLSEQSPVQKT</sequence>
<proteinExistence type="predicted"/>
<organism evidence="1">
    <name type="scientific">Anguilla anguilla</name>
    <name type="common">European freshwater eel</name>
    <name type="synonym">Muraena anguilla</name>
    <dbReference type="NCBI Taxonomy" id="7936"/>
    <lineage>
        <taxon>Eukaryota</taxon>
        <taxon>Metazoa</taxon>
        <taxon>Chordata</taxon>
        <taxon>Craniata</taxon>
        <taxon>Vertebrata</taxon>
        <taxon>Euteleostomi</taxon>
        <taxon>Actinopterygii</taxon>
        <taxon>Neopterygii</taxon>
        <taxon>Teleostei</taxon>
        <taxon>Anguilliformes</taxon>
        <taxon>Anguillidae</taxon>
        <taxon>Anguilla</taxon>
    </lineage>
</organism>
<protein>
    <submittedName>
        <fullName evidence="1">Uncharacterized protein</fullName>
    </submittedName>
</protein>
<dbReference type="AlphaFoldDB" id="A0A0E9SB79"/>